<evidence type="ECO:0000256" key="5">
    <source>
        <dbReference type="ARBA" id="ARBA00022741"/>
    </source>
</evidence>
<dbReference type="SMART" id="SM00382">
    <property type="entry name" value="AAA"/>
    <property type="match status" value="1"/>
</dbReference>
<dbReference type="GO" id="GO:0005886">
    <property type="term" value="C:plasma membrane"/>
    <property type="evidence" value="ECO:0007669"/>
    <property type="project" value="UniProtKB-SubCell"/>
</dbReference>
<dbReference type="NCBIfam" id="TIGR01727">
    <property type="entry name" value="oligo_HPY"/>
    <property type="match status" value="1"/>
</dbReference>
<comment type="similarity">
    <text evidence="2">Belongs to the ABC transporter superfamily.</text>
</comment>
<evidence type="ECO:0000256" key="7">
    <source>
        <dbReference type="ARBA" id="ARBA00023136"/>
    </source>
</evidence>
<dbReference type="InterPro" id="IPR003439">
    <property type="entry name" value="ABC_transporter-like_ATP-bd"/>
</dbReference>
<dbReference type="PANTHER" id="PTHR43297">
    <property type="entry name" value="OLIGOPEPTIDE TRANSPORT ATP-BINDING PROTEIN APPD"/>
    <property type="match status" value="1"/>
</dbReference>
<protein>
    <submittedName>
        <fullName evidence="9">ABC transporter ATP-binding protein</fullName>
    </submittedName>
</protein>
<keyword evidence="10" id="KW-1185">Reference proteome</keyword>
<evidence type="ECO:0000256" key="6">
    <source>
        <dbReference type="ARBA" id="ARBA00022840"/>
    </source>
</evidence>
<dbReference type="Pfam" id="PF00005">
    <property type="entry name" value="ABC_tran"/>
    <property type="match status" value="1"/>
</dbReference>
<name>A0A4R5DJ54_9ACTN</name>
<dbReference type="AlphaFoldDB" id="A0A4R5DJ54"/>
<dbReference type="FunFam" id="3.40.50.300:FF:000016">
    <property type="entry name" value="Oligopeptide ABC transporter ATP-binding component"/>
    <property type="match status" value="1"/>
</dbReference>
<evidence type="ECO:0000256" key="1">
    <source>
        <dbReference type="ARBA" id="ARBA00004202"/>
    </source>
</evidence>
<dbReference type="InterPro" id="IPR050388">
    <property type="entry name" value="ABC_Ni/Peptide_Import"/>
</dbReference>
<feature type="domain" description="ABC transporter" evidence="8">
    <location>
        <begin position="6"/>
        <end position="254"/>
    </location>
</feature>
<dbReference type="GO" id="GO:0005524">
    <property type="term" value="F:ATP binding"/>
    <property type="evidence" value="ECO:0007669"/>
    <property type="project" value="UniProtKB-KW"/>
</dbReference>
<evidence type="ECO:0000313" key="10">
    <source>
        <dbReference type="Proteomes" id="UP000294739"/>
    </source>
</evidence>
<sequence>MTAPLLALDDLVVSLRSNPALRAVDGIDVEVAPGEAVALVGESGCGKSVTAYSLLGLLAPGLAARGTVTLDGAAHDLADGDRLRPLRGRDVAMIFQDPLTALNPVMPVGRQLEDVLRVHTALHRRGRRSRVLELLERVGIPAPDRVAGSYPFELSGGMRQRVLIAMALSCRPKLLVADEPTTALDTTVQAQIMDLLRDLVHDEDMAMLFISHDLGLVAEFCERVYVMYAGRVVETGTVRRVLERPDHPYTRALVDCLATMGQGADRLATVPGSVPGTDAMPAGCRFAPRCPYAVDACRTTDPRLAPLPDGGQAACLRIGELPDARSGLTGQAEGTR</sequence>
<evidence type="ECO:0000256" key="4">
    <source>
        <dbReference type="ARBA" id="ARBA00022475"/>
    </source>
</evidence>
<dbReference type="InParanoid" id="A0A4R5DJ54"/>
<accession>A0A4R5DJ54</accession>
<evidence type="ECO:0000256" key="2">
    <source>
        <dbReference type="ARBA" id="ARBA00005417"/>
    </source>
</evidence>
<keyword evidence="6 9" id="KW-0067">ATP-binding</keyword>
<dbReference type="SUPFAM" id="SSF52540">
    <property type="entry name" value="P-loop containing nucleoside triphosphate hydrolases"/>
    <property type="match status" value="1"/>
</dbReference>
<organism evidence="9 10">
    <name type="scientific">Jiangella asiatica</name>
    <dbReference type="NCBI Taxonomy" id="2530372"/>
    <lineage>
        <taxon>Bacteria</taxon>
        <taxon>Bacillati</taxon>
        <taxon>Actinomycetota</taxon>
        <taxon>Actinomycetes</taxon>
        <taxon>Jiangellales</taxon>
        <taxon>Jiangellaceae</taxon>
        <taxon>Jiangella</taxon>
    </lineage>
</organism>
<dbReference type="PROSITE" id="PS50893">
    <property type="entry name" value="ABC_TRANSPORTER_2"/>
    <property type="match status" value="1"/>
</dbReference>
<dbReference type="OrthoDB" id="5357528at2"/>
<dbReference type="EMBL" id="SMKZ01000004">
    <property type="protein sequence ID" value="TDE13989.1"/>
    <property type="molecule type" value="Genomic_DNA"/>
</dbReference>
<dbReference type="RefSeq" id="WP_131891769.1">
    <property type="nucleotide sequence ID" value="NZ_SMKZ01000004.1"/>
</dbReference>
<dbReference type="InterPro" id="IPR003593">
    <property type="entry name" value="AAA+_ATPase"/>
</dbReference>
<comment type="caution">
    <text evidence="9">The sequence shown here is derived from an EMBL/GenBank/DDBJ whole genome shotgun (WGS) entry which is preliminary data.</text>
</comment>
<dbReference type="Proteomes" id="UP000294739">
    <property type="component" value="Unassembled WGS sequence"/>
</dbReference>
<evidence type="ECO:0000256" key="3">
    <source>
        <dbReference type="ARBA" id="ARBA00022448"/>
    </source>
</evidence>
<gene>
    <name evidence="9" type="ORF">E1269_04350</name>
</gene>
<dbReference type="PANTHER" id="PTHR43297:SF2">
    <property type="entry name" value="DIPEPTIDE TRANSPORT ATP-BINDING PROTEIN DPPD"/>
    <property type="match status" value="1"/>
</dbReference>
<keyword evidence="3" id="KW-0813">Transport</keyword>
<dbReference type="Pfam" id="PF08352">
    <property type="entry name" value="oligo_HPY"/>
    <property type="match status" value="1"/>
</dbReference>
<evidence type="ECO:0000313" key="9">
    <source>
        <dbReference type="EMBL" id="TDE13989.1"/>
    </source>
</evidence>
<dbReference type="GO" id="GO:0016887">
    <property type="term" value="F:ATP hydrolysis activity"/>
    <property type="evidence" value="ECO:0007669"/>
    <property type="project" value="InterPro"/>
</dbReference>
<proteinExistence type="inferred from homology"/>
<dbReference type="InterPro" id="IPR027417">
    <property type="entry name" value="P-loop_NTPase"/>
</dbReference>
<dbReference type="InterPro" id="IPR013563">
    <property type="entry name" value="Oligopep_ABC_C"/>
</dbReference>
<dbReference type="CDD" id="cd03257">
    <property type="entry name" value="ABC_NikE_OppD_transporters"/>
    <property type="match status" value="1"/>
</dbReference>
<dbReference type="Gene3D" id="3.40.50.300">
    <property type="entry name" value="P-loop containing nucleotide triphosphate hydrolases"/>
    <property type="match status" value="1"/>
</dbReference>
<dbReference type="PROSITE" id="PS00211">
    <property type="entry name" value="ABC_TRANSPORTER_1"/>
    <property type="match status" value="1"/>
</dbReference>
<dbReference type="GO" id="GO:0015833">
    <property type="term" value="P:peptide transport"/>
    <property type="evidence" value="ECO:0007669"/>
    <property type="project" value="InterPro"/>
</dbReference>
<keyword evidence="7" id="KW-0472">Membrane</keyword>
<comment type="subcellular location">
    <subcellularLocation>
        <location evidence="1">Cell membrane</location>
        <topology evidence="1">Peripheral membrane protein</topology>
    </subcellularLocation>
</comment>
<keyword evidence="5" id="KW-0547">Nucleotide-binding</keyword>
<keyword evidence="4" id="KW-1003">Cell membrane</keyword>
<reference evidence="9 10" key="1">
    <citation type="submission" date="2019-03" db="EMBL/GenBank/DDBJ databases">
        <title>Draft genome sequences of novel Actinobacteria.</title>
        <authorList>
            <person name="Sahin N."/>
            <person name="Ay H."/>
            <person name="Saygin H."/>
        </authorList>
    </citation>
    <scope>NUCLEOTIDE SEQUENCE [LARGE SCALE GENOMIC DNA]</scope>
    <source>
        <strain evidence="9 10">5K138</strain>
    </source>
</reference>
<dbReference type="InterPro" id="IPR017871">
    <property type="entry name" value="ABC_transporter-like_CS"/>
</dbReference>
<evidence type="ECO:0000259" key="8">
    <source>
        <dbReference type="PROSITE" id="PS50893"/>
    </source>
</evidence>